<dbReference type="Proteomes" id="UP000828941">
    <property type="component" value="Chromosome 1"/>
</dbReference>
<protein>
    <submittedName>
        <fullName evidence="1">Uncharacterized protein</fullName>
    </submittedName>
</protein>
<organism evidence="1 2">
    <name type="scientific">Bauhinia variegata</name>
    <name type="common">Purple orchid tree</name>
    <name type="synonym">Phanera variegata</name>
    <dbReference type="NCBI Taxonomy" id="167791"/>
    <lineage>
        <taxon>Eukaryota</taxon>
        <taxon>Viridiplantae</taxon>
        <taxon>Streptophyta</taxon>
        <taxon>Embryophyta</taxon>
        <taxon>Tracheophyta</taxon>
        <taxon>Spermatophyta</taxon>
        <taxon>Magnoliopsida</taxon>
        <taxon>eudicotyledons</taxon>
        <taxon>Gunneridae</taxon>
        <taxon>Pentapetalae</taxon>
        <taxon>rosids</taxon>
        <taxon>fabids</taxon>
        <taxon>Fabales</taxon>
        <taxon>Fabaceae</taxon>
        <taxon>Cercidoideae</taxon>
        <taxon>Cercideae</taxon>
        <taxon>Bauhiniinae</taxon>
        <taxon>Bauhinia</taxon>
    </lineage>
</organism>
<reference evidence="1 2" key="1">
    <citation type="journal article" date="2022" name="DNA Res.">
        <title>Chromosomal-level genome assembly of the orchid tree Bauhinia variegata (Leguminosae; Cercidoideae) supports the allotetraploid origin hypothesis of Bauhinia.</title>
        <authorList>
            <person name="Zhong Y."/>
            <person name="Chen Y."/>
            <person name="Zheng D."/>
            <person name="Pang J."/>
            <person name="Liu Y."/>
            <person name="Luo S."/>
            <person name="Meng S."/>
            <person name="Qian L."/>
            <person name="Wei D."/>
            <person name="Dai S."/>
            <person name="Zhou R."/>
        </authorList>
    </citation>
    <scope>NUCLEOTIDE SEQUENCE [LARGE SCALE GENOMIC DNA]</scope>
    <source>
        <strain evidence="1">BV-YZ2020</strain>
    </source>
</reference>
<proteinExistence type="predicted"/>
<accession>A0ACB9Q7K9</accession>
<evidence type="ECO:0000313" key="2">
    <source>
        <dbReference type="Proteomes" id="UP000828941"/>
    </source>
</evidence>
<comment type="caution">
    <text evidence="1">The sequence shown here is derived from an EMBL/GenBank/DDBJ whole genome shotgun (WGS) entry which is preliminary data.</text>
</comment>
<sequence length="108" mass="12161">MGWSWFASQHQRLMPTPKMNANSLVKESNELVQTVEEQKGSVVMLKDELEHEPTLPASSLPAPTRLNHPIFIIILFFGSLSRILIHTMILWFSSFLLCNSEGFSSSAS</sequence>
<keyword evidence="2" id="KW-1185">Reference proteome</keyword>
<dbReference type="EMBL" id="CM039426">
    <property type="protein sequence ID" value="KAI4356812.1"/>
    <property type="molecule type" value="Genomic_DNA"/>
</dbReference>
<gene>
    <name evidence="1" type="ORF">L6164_000800</name>
</gene>
<evidence type="ECO:0000313" key="1">
    <source>
        <dbReference type="EMBL" id="KAI4356812.1"/>
    </source>
</evidence>
<name>A0ACB9Q7K9_BAUVA</name>